<protein>
    <recommendedName>
        <fullName evidence="1">Mandelate racemase/muconate lactonizing enzyme N-terminal domain-containing protein</fullName>
    </recommendedName>
</protein>
<gene>
    <name evidence="2" type="ORF">METZ01_LOCUS312181</name>
</gene>
<dbReference type="EMBL" id="UINC01099787">
    <property type="protein sequence ID" value="SVC59327.1"/>
    <property type="molecule type" value="Genomic_DNA"/>
</dbReference>
<feature type="domain" description="Mandelate racemase/muconate lactonizing enzyme N-terminal" evidence="1">
    <location>
        <begin position="29"/>
        <end position="75"/>
    </location>
</feature>
<dbReference type="SUPFAM" id="SSF54826">
    <property type="entry name" value="Enolase N-terminal domain-like"/>
    <property type="match status" value="1"/>
</dbReference>
<dbReference type="Gene3D" id="3.30.390.10">
    <property type="entry name" value="Enolase-like, N-terminal domain"/>
    <property type="match status" value="1"/>
</dbReference>
<dbReference type="AlphaFoldDB" id="A0A382NGG3"/>
<organism evidence="2">
    <name type="scientific">marine metagenome</name>
    <dbReference type="NCBI Taxonomy" id="408172"/>
    <lineage>
        <taxon>unclassified sequences</taxon>
        <taxon>metagenomes</taxon>
        <taxon>ecological metagenomes</taxon>
    </lineage>
</organism>
<evidence type="ECO:0000313" key="2">
    <source>
        <dbReference type="EMBL" id="SVC59327.1"/>
    </source>
</evidence>
<feature type="non-terminal residue" evidence="2">
    <location>
        <position position="75"/>
    </location>
</feature>
<dbReference type="Pfam" id="PF02746">
    <property type="entry name" value="MR_MLE_N"/>
    <property type="match status" value="1"/>
</dbReference>
<reference evidence="2" key="1">
    <citation type="submission" date="2018-05" db="EMBL/GenBank/DDBJ databases">
        <authorList>
            <person name="Lanie J.A."/>
            <person name="Ng W.-L."/>
            <person name="Kazmierczak K.M."/>
            <person name="Andrzejewski T.M."/>
            <person name="Davidsen T.M."/>
            <person name="Wayne K.J."/>
            <person name="Tettelin H."/>
            <person name="Glass J.I."/>
            <person name="Rusch D."/>
            <person name="Podicherti R."/>
            <person name="Tsui H.-C.T."/>
            <person name="Winkler M.E."/>
        </authorList>
    </citation>
    <scope>NUCLEOTIDE SEQUENCE</scope>
</reference>
<dbReference type="InterPro" id="IPR013341">
    <property type="entry name" value="Mandelate_racemase_N_dom"/>
</dbReference>
<proteinExistence type="predicted"/>
<accession>A0A382NGG3</accession>
<dbReference type="InterPro" id="IPR029017">
    <property type="entry name" value="Enolase-like_N"/>
</dbReference>
<name>A0A382NGG3_9ZZZZ</name>
<evidence type="ECO:0000259" key="1">
    <source>
        <dbReference type="Pfam" id="PF02746"/>
    </source>
</evidence>
<sequence length="75" mass="8016">MKIAKVDTHLVRLPYTTGGDGNIGNMDWSTLDYVLVRIEAEGGLVGWGDAFAYGGSARSVKAVVDYMLAPQLVGK</sequence>